<evidence type="ECO:0000256" key="11">
    <source>
        <dbReference type="ARBA" id="ARBA00023239"/>
    </source>
</evidence>
<dbReference type="PANTHER" id="PTHR23309:SF51">
    <property type="entry name" value="3-HYDROXYACYL-COA DEHYDROGENASE-RELATED"/>
    <property type="match status" value="1"/>
</dbReference>
<dbReference type="AlphaFoldDB" id="A0A5C5U6N5"/>
<dbReference type="InterPro" id="IPR018376">
    <property type="entry name" value="Enoyl-CoA_hyd/isom_CS"/>
</dbReference>
<dbReference type="InterPro" id="IPR029045">
    <property type="entry name" value="ClpP/crotonase-like_dom_sf"/>
</dbReference>
<dbReference type="InterPro" id="IPR006108">
    <property type="entry name" value="3HC_DH_C"/>
</dbReference>
<dbReference type="InterPro" id="IPR006176">
    <property type="entry name" value="3-OHacyl-CoA_DH_NAD-bd"/>
</dbReference>
<keyword evidence="9" id="KW-0576">Peroxisome</keyword>
<dbReference type="SUPFAM" id="SSF48179">
    <property type="entry name" value="6-phosphogluconate dehydrogenase C-terminal domain-like"/>
    <property type="match status" value="2"/>
</dbReference>
<dbReference type="FunFam" id="3.40.50.720:FF:000009">
    <property type="entry name" value="Fatty oxidation complex, alpha subunit"/>
    <property type="match status" value="1"/>
</dbReference>
<evidence type="ECO:0000259" key="16">
    <source>
        <dbReference type="Pfam" id="PF02737"/>
    </source>
</evidence>
<dbReference type="RefSeq" id="WP_146386540.1">
    <property type="nucleotide sequence ID" value="NZ_VOHK01000003.1"/>
</dbReference>
<comment type="catalytic activity">
    <reaction evidence="13">
        <text>a (3S)-3-hydroxyacyl-CoA + NAD(+) = a 3-oxoacyl-CoA + NADH + H(+)</text>
        <dbReference type="Rhea" id="RHEA:22432"/>
        <dbReference type="ChEBI" id="CHEBI:15378"/>
        <dbReference type="ChEBI" id="CHEBI:57318"/>
        <dbReference type="ChEBI" id="CHEBI:57540"/>
        <dbReference type="ChEBI" id="CHEBI:57945"/>
        <dbReference type="ChEBI" id="CHEBI:90726"/>
        <dbReference type="EC" id="1.1.1.35"/>
    </reaction>
</comment>
<evidence type="ECO:0000256" key="6">
    <source>
        <dbReference type="ARBA" id="ARBA00023002"/>
    </source>
</evidence>
<dbReference type="Proteomes" id="UP000319980">
    <property type="component" value="Unassembled WGS sequence"/>
</dbReference>
<dbReference type="Gene3D" id="1.10.1040.50">
    <property type="match status" value="1"/>
</dbReference>
<evidence type="ECO:0000313" key="18">
    <source>
        <dbReference type="Proteomes" id="UP000319980"/>
    </source>
</evidence>
<dbReference type="Gene3D" id="3.90.226.10">
    <property type="entry name" value="2-enoyl-CoA Hydratase, Chain A, domain 1"/>
    <property type="match status" value="1"/>
</dbReference>
<evidence type="ECO:0000256" key="5">
    <source>
        <dbReference type="ARBA" id="ARBA00022963"/>
    </source>
</evidence>
<dbReference type="InterPro" id="IPR008927">
    <property type="entry name" value="6-PGluconate_DH-like_C_sf"/>
</dbReference>
<feature type="domain" description="3-hydroxyacyl-CoA dehydrogenase C-terminal" evidence="15">
    <location>
        <begin position="474"/>
        <end position="566"/>
    </location>
</feature>
<evidence type="ECO:0000256" key="3">
    <source>
        <dbReference type="ARBA" id="ARBA00008750"/>
    </source>
</evidence>
<keyword evidence="4" id="KW-0276">Fatty acid metabolism</keyword>
<dbReference type="GO" id="GO:0004300">
    <property type="term" value="F:enoyl-CoA hydratase activity"/>
    <property type="evidence" value="ECO:0007669"/>
    <property type="project" value="UniProtKB-ARBA"/>
</dbReference>
<evidence type="ECO:0000256" key="2">
    <source>
        <dbReference type="ARBA" id="ARBA00005005"/>
    </source>
</evidence>
<comment type="similarity">
    <text evidence="14">Belongs to the enoyl-CoA hydratase/isomerase family.</text>
</comment>
<name>A0A5C5U6N5_9GAMM</name>
<dbReference type="GO" id="GO:0006635">
    <property type="term" value="P:fatty acid beta-oxidation"/>
    <property type="evidence" value="ECO:0007669"/>
    <property type="project" value="UniProtKB-UniPathway"/>
</dbReference>
<gene>
    <name evidence="17" type="ORF">FQY83_07080</name>
</gene>
<comment type="caution">
    <text evidence="17">The sequence shown here is derived from an EMBL/GenBank/DDBJ whole genome shotgun (WGS) entry which is preliminary data.</text>
</comment>
<keyword evidence="18" id="KW-1185">Reference proteome</keyword>
<evidence type="ECO:0000313" key="17">
    <source>
        <dbReference type="EMBL" id="TWT21120.1"/>
    </source>
</evidence>
<dbReference type="Pfam" id="PF02737">
    <property type="entry name" value="3HCDH_N"/>
    <property type="match status" value="1"/>
</dbReference>
<feature type="domain" description="3-hydroxyacyl-CoA dehydrogenase C-terminal" evidence="15">
    <location>
        <begin position="601"/>
        <end position="685"/>
    </location>
</feature>
<evidence type="ECO:0000256" key="14">
    <source>
        <dbReference type="RuleBase" id="RU003707"/>
    </source>
</evidence>
<evidence type="ECO:0000256" key="7">
    <source>
        <dbReference type="ARBA" id="ARBA00023027"/>
    </source>
</evidence>
<evidence type="ECO:0000256" key="10">
    <source>
        <dbReference type="ARBA" id="ARBA00023235"/>
    </source>
</evidence>
<dbReference type="InterPro" id="IPR036291">
    <property type="entry name" value="NAD(P)-bd_dom_sf"/>
</dbReference>
<keyword evidence="12" id="KW-0511">Multifunctional enzyme</keyword>
<evidence type="ECO:0000256" key="4">
    <source>
        <dbReference type="ARBA" id="ARBA00022832"/>
    </source>
</evidence>
<evidence type="ECO:0000256" key="12">
    <source>
        <dbReference type="ARBA" id="ARBA00023268"/>
    </source>
</evidence>
<organism evidence="17 18">
    <name type="scientific">Luteimonas marina</name>
    <dbReference type="NCBI Taxonomy" id="488485"/>
    <lineage>
        <taxon>Bacteria</taxon>
        <taxon>Pseudomonadati</taxon>
        <taxon>Pseudomonadota</taxon>
        <taxon>Gammaproteobacteria</taxon>
        <taxon>Lysobacterales</taxon>
        <taxon>Lysobacteraceae</taxon>
        <taxon>Luteimonas</taxon>
    </lineage>
</organism>
<keyword evidence="6" id="KW-0560">Oxidoreductase</keyword>
<dbReference type="SUPFAM" id="SSF51735">
    <property type="entry name" value="NAD(P)-binding Rossmann-fold domains"/>
    <property type="match status" value="1"/>
</dbReference>
<sequence length="695" mass="72835">MPTTHIQCGDSIVLEFSSPPVNALGRELAEALARDIAQLGADPGTRAIVLAGAGKLFCAGADIGELGNDPGQATAIRLLMQALDASPVPVVAAIHGLAYGGGLELALACHARVATADARFAFPEVGLGLLPGAGGTQRAPRLVGAEAALSLMTTGKPIDADQARAIGLVDAIAEGDLRQAASRHAAALADGFVRARDRKVPAEGAKTAIAWAREAAGKRRDASAAAAACIVDCVEAAVERDFDAGQALEQHLFDVLLASPASRGLRHVFLGERAAARLPPQLAGADTLPIESVAVVGAGVMGSGIATALLATGLPVALVDPDRAALDRATSRIADTFRHDVHKGRITSAVAQARTAALAATTDLEAAAADADLVIEAVFEDMAVKRKVFAALDAATKPGAILASNTSTLDVDAIAGAVRDPGRVVGMHFFSPANVMRLVEIVRGARTRPEVLSTAMAFARRIGKVGVVAGVCDGFIGNRMFEELLRQAYFLLEEGALPQQVDRAMEAFGFAMGPFRVMDLAGQDIGWSIRKRRAVEQPDRPYSAIPDRICELGRYGQKTGAGFYRYPDGRKAVVDPEIDALVVAHSREIGIERRAIDDGEIVERCVLALVNEGARILDEGIAWRAVDIDVVWTAGYGFPAARGGPMFHADGIGLARVLAAIERFGKGHHGWAWQPADLLVRLAREQGAFGDEGRQ</sequence>
<dbReference type="GO" id="GO:0070403">
    <property type="term" value="F:NAD+ binding"/>
    <property type="evidence" value="ECO:0007669"/>
    <property type="project" value="InterPro"/>
</dbReference>
<dbReference type="PROSITE" id="PS00166">
    <property type="entry name" value="ENOYL_COA_HYDRATASE"/>
    <property type="match status" value="1"/>
</dbReference>
<dbReference type="OrthoDB" id="5389341at2"/>
<evidence type="ECO:0000256" key="1">
    <source>
        <dbReference type="ARBA" id="ARBA00004275"/>
    </source>
</evidence>
<dbReference type="Gene3D" id="3.40.50.720">
    <property type="entry name" value="NAD(P)-binding Rossmann-like Domain"/>
    <property type="match status" value="1"/>
</dbReference>
<feature type="domain" description="3-hydroxyacyl-CoA dehydrogenase NAD binding" evidence="16">
    <location>
        <begin position="292"/>
        <end position="469"/>
    </location>
</feature>
<keyword evidence="5" id="KW-0442">Lipid degradation</keyword>
<accession>A0A5C5U6N5</accession>
<comment type="subcellular location">
    <subcellularLocation>
        <location evidence="1">Peroxisome</location>
    </subcellularLocation>
</comment>
<dbReference type="InterPro" id="IPR001753">
    <property type="entry name" value="Enoyl-CoA_hydra/iso"/>
</dbReference>
<dbReference type="Pfam" id="PF00378">
    <property type="entry name" value="ECH_1"/>
    <property type="match status" value="1"/>
</dbReference>
<keyword evidence="10" id="KW-0413">Isomerase</keyword>
<evidence type="ECO:0000256" key="8">
    <source>
        <dbReference type="ARBA" id="ARBA00023098"/>
    </source>
</evidence>
<comment type="pathway">
    <text evidence="2">Lipid metabolism; fatty acid beta-oxidation.</text>
</comment>
<dbReference type="GO" id="GO:0003857">
    <property type="term" value="F:(3S)-3-hydroxyacyl-CoA dehydrogenase (NAD+) activity"/>
    <property type="evidence" value="ECO:0007669"/>
    <property type="project" value="UniProtKB-EC"/>
</dbReference>
<keyword evidence="8" id="KW-0443">Lipid metabolism</keyword>
<dbReference type="EMBL" id="VOHK01000003">
    <property type="protein sequence ID" value="TWT21120.1"/>
    <property type="molecule type" value="Genomic_DNA"/>
</dbReference>
<dbReference type="PANTHER" id="PTHR23309">
    <property type="entry name" value="3-HYDROXYACYL-COA DEHYROGENASE"/>
    <property type="match status" value="1"/>
</dbReference>
<dbReference type="GO" id="GO:0016853">
    <property type="term" value="F:isomerase activity"/>
    <property type="evidence" value="ECO:0007669"/>
    <property type="project" value="UniProtKB-KW"/>
</dbReference>
<evidence type="ECO:0000256" key="13">
    <source>
        <dbReference type="ARBA" id="ARBA00049556"/>
    </source>
</evidence>
<dbReference type="FunFam" id="1.10.1040.50:FF:000006">
    <property type="entry name" value="Peroxisomal bifunctional enzyme"/>
    <property type="match status" value="1"/>
</dbReference>
<dbReference type="Pfam" id="PF00725">
    <property type="entry name" value="3HCDH"/>
    <property type="match status" value="2"/>
</dbReference>
<keyword evidence="11" id="KW-0456">Lyase</keyword>
<reference evidence="17 18" key="1">
    <citation type="journal article" date="2008" name="Int. J. Syst. Evol. Microbiol.">
        <title>Luteimonas marina sp. nov., isolated from seawater.</title>
        <authorList>
            <person name="Baik K.S."/>
            <person name="Park S.C."/>
            <person name="Kim M.S."/>
            <person name="Kim E.M."/>
            <person name="Park C."/>
            <person name="Chun J."/>
            <person name="Seong C.N."/>
        </authorList>
    </citation>
    <scope>NUCLEOTIDE SEQUENCE [LARGE SCALE GENOMIC DNA]</scope>
    <source>
        <strain evidence="17 18">FR1330</strain>
    </source>
</reference>
<proteinExistence type="inferred from homology"/>
<dbReference type="UniPathway" id="UPA00659"/>
<evidence type="ECO:0000256" key="9">
    <source>
        <dbReference type="ARBA" id="ARBA00023140"/>
    </source>
</evidence>
<keyword evidence="7" id="KW-0520">NAD</keyword>
<comment type="similarity">
    <text evidence="3">In the N-terminal section; belongs to the enoyl-CoA hydratase/isomerase family.</text>
</comment>
<dbReference type="SUPFAM" id="SSF52096">
    <property type="entry name" value="ClpP/crotonase"/>
    <property type="match status" value="1"/>
</dbReference>
<dbReference type="CDD" id="cd06558">
    <property type="entry name" value="crotonase-like"/>
    <property type="match status" value="1"/>
</dbReference>
<evidence type="ECO:0000259" key="15">
    <source>
        <dbReference type="Pfam" id="PF00725"/>
    </source>
</evidence>
<protein>
    <submittedName>
        <fullName evidence="17">3-hydroxyacyl-CoA dehydrogenase</fullName>
    </submittedName>
</protein>